<name>A0A371E2C5_MUCPR</name>
<sequence>RHIMIPFFLVECGDLALNIKINHQIYLGEAHIHDCFLDKHTFKIVWDFLKRKFRDNVKKSLLNSLRREFEVFEIYEAEININYFVRVMALTNKMMRNGEDMLDLKDQCPLISFKALFMSKSLEESTEIVSRHSRMKVVEDEGEEHMVVEDMEKEDNPS</sequence>
<reference evidence="1" key="1">
    <citation type="submission" date="2018-05" db="EMBL/GenBank/DDBJ databases">
        <title>Draft genome of Mucuna pruriens seed.</title>
        <authorList>
            <person name="Nnadi N.E."/>
            <person name="Vos R."/>
            <person name="Hasami M.H."/>
            <person name="Devisetty U.K."/>
            <person name="Aguiy J.C."/>
        </authorList>
    </citation>
    <scope>NUCLEOTIDE SEQUENCE [LARGE SCALE GENOMIC DNA]</scope>
    <source>
        <strain evidence="1">JCA_2017</strain>
    </source>
</reference>
<evidence type="ECO:0000313" key="1">
    <source>
        <dbReference type="EMBL" id="RDX60199.1"/>
    </source>
</evidence>
<accession>A0A371E2C5</accession>
<dbReference type="Proteomes" id="UP000257109">
    <property type="component" value="Unassembled WGS sequence"/>
</dbReference>
<evidence type="ECO:0000313" key="2">
    <source>
        <dbReference type="Proteomes" id="UP000257109"/>
    </source>
</evidence>
<dbReference type="AlphaFoldDB" id="A0A371E2C5"/>
<protein>
    <submittedName>
        <fullName evidence="1">Uncharacterized protein</fullName>
    </submittedName>
</protein>
<feature type="non-terminal residue" evidence="1">
    <location>
        <position position="1"/>
    </location>
</feature>
<comment type="caution">
    <text evidence="1">The sequence shown here is derived from an EMBL/GenBank/DDBJ whole genome shotgun (WGS) entry which is preliminary data.</text>
</comment>
<proteinExistence type="predicted"/>
<gene>
    <name evidence="1" type="ORF">CR513_61673</name>
</gene>
<organism evidence="1 2">
    <name type="scientific">Mucuna pruriens</name>
    <name type="common">Velvet bean</name>
    <name type="synonym">Dolichos pruriens</name>
    <dbReference type="NCBI Taxonomy" id="157652"/>
    <lineage>
        <taxon>Eukaryota</taxon>
        <taxon>Viridiplantae</taxon>
        <taxon>Streptophyta</taxon>
        <taxon>Embryophyta</taxon>
        <taxon>Tracheophyta</taxon>
        <taxon>Spermatophyta</taxon>
        <taxon>Magnoliopsida</taxon>
        <taxon>eudicotyledons</taxon>
        <taxon>Gunneridae</taxon>
        <taxon>Pentapetalae</taxon>
        <taxon>rosids</taxon>
        <taxon>fabids</taxon>
        <taxon>Fabales</taxon>
        <taxon>Fabaceae</taxon>
        <taxon>Papilionoideae</taxon>
        <taxon>50 kb inversion clade</taxon>
        <taxon>NPAAA clade</taxon>
        <taxon>indigoferoid/millettioid clade</taxon>
        <taxon>Phaseoleae</taxon>
        <taxon>Mucuna</taxon>
    </lineage>
</organism>
<keyword evidence="2" id="KW-1185">Reference proteome</keyword>
<dbReference type="EMBL" id="QJKJ01017038">
    <property type="protein sequence ID" value="RDX60199.1"/>
    <property type="molecule type" value="Genomic_DNA"/>
</dbReference>